<feature type="compositionally biased region" description="Polar residues" evidence="1">
    <location>
        <begin position="12"/>
        <end position="21"/>
    </location>
</feature>
<organism evidence="2 3">
    <name type="scientific">Streptomyces canarius</name>
    <dbReference type="NCBI Taxonomy" id="285453"/>
    <lineage>
        <taxon>Bacteria</taxon>
        <taxon>Bacillati</taxon>
        <taxon>Actinomycetota</taxon>
        <taxon>Actinomycetes</taxon>
        <taxon>Kitasatosporales</taxon>
        <taxon>Streptomycetaceae</taxon>
        <taxon>Streptomyces</taxon>
    </lineage>
</organism>
<feature type="region of interest" description="Disordered" evidence="1">
    <location>
        <begin position="64"/>
        <end position="108"/>
    </location>
</feature>
<protein>
    <submittedName>
        <fullName evidence="2">Uncharacterized protein</fullName>
    </submittedName>
</protein>
<feature type="region of interest" description="Disordered" evidence="1">
    <location>
        <begin position="1"/>
        <end position="42"/>
    </location>
</feature>
<name>A0ABQ3CLJ7_9ACTN</name>
<evidence type="ECO:0000313" key="3">
    <source>
        <dbReference type="Proteomes" id="UP000653644"/>
    </source>
</evidence>
<feature type="compositionally biased region" description="Pro residues" evidence="1">
    <location>
        <begin position="77"/>
        <end position="90"/>
    </location>
</feature>
<evidence type="ECO:0000313" key="2">
    <source>
        <dbReference type="EMBL" id="GHA26919.1"/>
    </source>
</evidence>
<comment type="caution">
    <text evidence="2">The sequence shown here is derived from an EMBL/GenBank/DDBJ whole genome shotgun (WGS) entry which is preliminary data.</text>
</comment>
<gene>
    <name evidence="2" type="ORF">GCM10010345_34550</name>
</gene>
<reference evidence="3" key="1">
    <citation type="journal article" date="2019" name="Int. J. Syst. Evol. Microbiol.">
        <title>The Global Catalogue of Microorganisms (GCM) 10K type strain sequencing project: providing services to taxonomists for standard genome sequencing and annotation.</title>
        <authorList>
            <consortium name="The Broad Institute Genomics Platform"/>
            <consortium name="The Broad Institute Genome Sequencing Center for Infectious Disease"/>
            <person name="Wu L."/>
            <person name="Ma J."/>
        </authorList>
    </citation>
    <scope>NUCLEOTIDE SEQUENCE [LARGE SCALE GENOMIC DNA]</scope>
    <source>
        <strain evidence="3">JCM 4733</strain>
    </source>
</reference>
<evidence type="ECO:0000256" key="1">
    <source>
        <dbReference type="SAM" id="MobiDB-lite"/>
    </source>
</evidence>
<dbReference type="EMBL" id="BMVN01000010">
    <property type="protein sequence ID" value="GHA26919.1"/>
    <property type="molecule type" value="Genomic_DNA"/>
</dbReference>
<feature type="compositionally biased region" description="Basic residues" evidence="1">
    <location>
        <begin position="92"/>
        <end position="108"/>
    </location>
</feature>
<dbReference type="Proteomes" id="UP000653644">
    <property type="component" value="Unassembled WGS sequence"/>
</dbReference>
<sequence length="108" mass="12034">MAAVPLLGFPHSQESGYTHMNESPAVPYRSEPSSAQTSDEKVWQSPGYRIVETALGMAAYALADCRPPPRRPARTVPTPPPERPGPPPRTRPGARRRTRRRRARVRLP</sequence>
<proteinExistence type="predicted"/>
<accession>A0ABQ3CLJ7</accession>
<keyword evidence="3" id="KW-1185">Reference proteome</keyword>